<comment type="caution">
    <text evidence="2">The sequence shown here is derived from an EMBL/GenBank/DDBJ whole genome shotgun (WGS) entry which is preliminary data.</text>
</comment>
<dbReference type="Proteomes" id="UP000467214">
    <property type="component" value="Unassembled WGS sequence"/>
</dbReference>
<name>A0A845BNQ1_9NEIS</name>
<keyword evidence="1" id="KW-0732">Signal</keyword>
<organism evidence="2 3">
    <name type="scientific">Craterilacuibacter sinensis</name>
    <dbReference type="NCBI Taxonomy" id="2686017"/>
    <lineage>
        <taxon>Bacteria</taxon>
        <taxon>Pseudomonadati</taxon>
        <taxon>Pseudomonadota</taxon>
        <taxon>Betaproteobacteria</taxon>
        <taxon>Neisseriales</taxon>
        <taxon>Neisseriaceae</taxon>
        <taxon>Craterilacuibacter</taxon>
    </lineage>
</organism>
<dbReference type="RefSeq" id="WP_124735926.1">
    <property type="nucleotide sequence ID" value="NZ_WSSB01000013.1"/>
</dbReference>
<keyword evidence="3" id="KW-1185">Reference proteome</keyword>
<evidence type="ECO:0000313" key="2">
    <source>
        <dbReference type="EMBL" id="MXR37919.1"/>
    </source>
</evidence>
<reference evidence="2 3" key="1">
    <citation type="submission" date="2019-12" db="EMBL/GenBank/DDBJ databases">
        <title>Neisseriaceae gen. nov. sp. Genome sequencing and assembly.</title>
        <authorList>
            <person name="Liu Z."/>
            <person name="Li A."/>
        </authorList>
    </citation>
    <scope>NUCLEOTIDE SEQUENCE [LARGE SCALE GENOMIC DNA]</scope>
    <source>
        <strain evidence="2 3">B2N2-7</strain>
    </source>
</reference>
<protein>
    <recommendedName>
        <fullName evidence="4">DUF2946 domain-containing protein</fullName>
    </recommendedName>
</protein>
<gene>
    <name evidence="2" type="ORF">GQF02_13145</name>
</gene>
<sequence length="106" mass="11392">MFARLLRLVLLMLSLLIPLQASFAMPASGQDDCCASEISQTDCHQGTQDTLAGNSSMMCCQLHAATPAVILTTPPLLAPRETWHELMALAPESCIPAPPEHPPRQA</sequence>
<evidence type="ECO:0008006" key="4">
    <source>
        <dbReference type="Google" id="ProtNLM"/>
    </source>
</evidence>
<evidence type="ECO:0000256" key="1">
    <source>
        <dbReference type="SAM" id="SignalP"/>
    </source>
</evidence>
<feature type="signal peptide" evidence="1">
    <location>
        <begin position="1"/>
        <end position="23"/>
    </location>
</feature>
<feature type="chain" id="PRO_5032573241" description="DUF2946 domain-containing protein" evidence="1">
    <location>
        <begin position="24"/>
        <end position="106"/>
    </location>
</feature>
<dbReference type="AlphaFoldDB" id="A0A845BNQ1"/>
<accession>A0A845BNQ1</accession>
<dbReference type="EMBL" id="WSSB01000013">
    <property type="protein sequence ID" value="MXR37919.1"/>
    <property type="molecule type" value="Genomic_DNA"/>
</dbReference>
<evidence type="ECO:0000313" key="3">
    <source>
        <dbReference type="Proteomes" id="UP000467214"/>
    </source>
</evidence>
<proteinExistence type="predicted"/>